<dbReference type="HAMAP" id="MF_00311">
    <property type="entry name" value="ATP_synth_E_arch"/>
    <property type="match status" value="1"/>
</dbReference>
<dbReference type="Pfam" id="PF01991">
    <property type="entry name" value="vATP-synt_E"/>
    <property type="match status" value="1"/>
</dbReference>
<dbReference type="PANTHER" id="PTHR45715">
    <property type="entry name" value="ATPASE H+-TRANSPORTING V1 SUBUNIT E1A-RELATED"/>
    <property type="match status" value="1"/>
</dbReference>
<dbReference type="GO" id="GO:0046961">
    <property type="term" value="F:proton-transporting ATPase activity, rotational mechanism"/>
    <property type="evidence" value="ECO:0007669"/>
    <property type="project" value="InterPro"/>
</dbReference>
<name>A0AAJ6VWM6_9ACAR</name>
<evidence type="ECO:0000256" key="3">
    <source>
        <dbReference type="ARBA" id="ARBA00023065"/>
    </source>
</evidence>
<dbReference type="KEGG" id="goe:100898199"/>
<keyword evidence="3" id="KW-0406">Ion transport</keyword>
<accession>A0AAJ6VWM6</accession>
<dbReference type="GeneID" id="100898199"/>
<organism evidence="4 5">
    <name type="scientific">Galendromus occidentalis</name>
    <name type="common">western predatory mite</name>
    <dbReference type="NCBI Taxonomy" id="34638"/>
    <lineage>
        <taxon>Eukaryota</taxon>
        <taxon>Metazoa</taxon>
        <taxon>Ecdysozoa</taxon>
        <taxon>Arthropoda</taxon>
        <taxon>Chelicerata</taxon>
        <taxon>Arachnida</taxon>
        <taxon>Acari</taxon>
        <taxon>Parasitiformes</taxon>
        <taxon>Mesostigmata</taxon>
        <taxon>Gamasina</taxon>
        <taxon>Phytoseioidea</taxon>
        <taxon>Phytoseiidae</taxon>
        <taxon>Typhlodrominae</taxon>
        <taxon>Galendromus</taxon>
    </lineage>
</organism>
<evidence type="ECO:0000313" key="4">
    <source>
        <dbReference type="Proteomes" id="UP000694867"/>
    </source>
</evidence>
<sequence length="227" mass="26620">MAASDPTYVQKQIQHMLAFIEQEAHEKADEIDSKAEEEFNLSKGSLVTEARQKIMDEIEKRRRQIELERKIQGSKMLNNCRLKVLREKEDRIDLLIEETRHKLSFVTARADQYREILEKLLLQGLLQLIEENVLVRCRKADVPLLEKAKITVAQQYTQLTNKKCAIDIDKNNFLSDRSGGGMELYARRNRIFIDNTLEKRLEQVSTQMMPQIRKQLFGANANRRFKD</sequence>
<evidence type="ECO:0000313" key="5">
    <source>
        <dbReference type="RefSeq" id="XP_003740519.1"/>
    </source>
</evidence>
<dbReference type="InterPro" id="IPR002842">
    <property type="entry name" value="ATPase_V1_Esu"/>
</dbReference>
<keyword evidence="2" id="KW-0813">Transport</keyword>
<gene>
    <name evidence="5" type="primary">LOC100898199</name>
</gene>
<reference evidence="5" key="1">
    <citation type="submission" date="2025-08" db="UniProtKB">
        <authorList>
            <consortium name="RefSeq"/>
        </authorList>
    </citation>
    <scope>IDENTIFICATION</scope>
</reference>
<protein>
    <submittedName>
        <fullName evidence="5">V-type proton ATPase subunit E</fullName>
    </submittedName>
</protein>
<evidence type="ECO:0000256" key="1">
    <source>
        <dbReference type="ARBA" id="ARBA00005901"/>
    </source>
</evidence>
<dbReference type="GO" id="GO:0033178">
    <property type="term" value="C:proton-transporting two-sector ATPase complex, catalytic domain"/>
    <property type="evidence" value="ECO:0007669"/>
    <property type="project" value="InterPro"/>
</dbReference>
<dbReference type="SUPFAM" id="SSF160527">
    <property type="entry name" value="V-type ATPase subunit E-like"/>
    <property type="match status" value="1"/>
</dbReference>
<dbReference type="Gene3D" id="3.30.2320.30">
    <property type="entry name" value="ATP synthase, E subunit, C-terminal"/>
    <property type="match status" value="1"/>
</dbReference>
<dbReference type="Proteomes" id="UP000694867">
    <property type="component" value="Unplaced"/>
</dbReference>
<dbReference type="Gene3D" id="6.10.250.1620">
    <property type="match status" value="1"/>
</dbReference>
<evidence type="ECO:0000256" key="2">
    <source>
        <dbReference type="ARBA" id="ARBA00022448"/>
    </source>
</evidence>
<dbReference type="InterPro" id="IPR038495">
    <property type="entry name" value="ATPase_E_C"/>
</dbReference>
<dbReference type="AlphaFoldDB" id="A0AAJ6VWM6"/>
<comment type="similarity">
    <text evidence="1">Belongs to the V-ATPase E subunit family.</text>
</comment>
<proteinExistence type="inferred from homology"/>
<keyword evidence="4" id="KW-1185">Reference proteome</keyword>
<dbReference type="RefSeq" id="XP_003740519.1">
    <property type="nucleotide sequence ID" value="XM_003740471.1"/>
</dbReference>